<dbReference type="GO" id="GO:0003700">
    <property type="term" value="F:DNA-binding transcription factor activity"/>
    <property type="evidence" value="ECO:0007669"/>
    <property type="project" value="InterPro"/>
</dbReference>
<reference evidence="5 6" key="1">
    <citation type="submission" date="2020-07" db="EMBL/GenBank/DDBJ databases">
        <title>Genomic Encyclopedia of Type Strains, Phase IV (KMG-V): Genome sequencing to study the core and pangenomes of soil and plant-associated prokaryotes.</title>
        <authorList>
            <person name="Whitman W."/>
        </authorList>
    </citation>
    <scope>NUCLEOTIDE SEQUENCE [LARGE SCALE GENOMIC DNA]</scope>
    <source>
        <strain evidence="5 6">SAS40</strain>
    </source>
</reference>
<keyword evidence="3" id="KW-0804">Transcription</keyword>
<dbReference type="PROSITE" id="PS50995">
    <property type="entry name" value="HTH_MARR_2"/>
    <property type="match status" value="1"/>
</dbReference>
<dbReference type="InterPro" id="IPR036388">
    <property type="entry name" value="WH-like_DNA-bd_sf"/>
</dbReference>
<dbReference type="Pfam" id="PF01047">
    <property type="entry name" value="MarR"/>
    <property type="match status" value="1"/>
</dbReference>
<evidence type="ECO:0000256" key="1">
    <source>
        <dbReference type="ARBA" id="ARBA00023015"/>
    </source>
</evidence>
<dbReference type="PANTHER" id="PTHR33164:SF64">
    <property type="entry name" value="TRANSCRIPTIONAL REGULATOR SLYA"/>
    <property type="match status" value="1"/>
</dbReference>
<dbReference type="PANTHER" id="PTHR33164">
    <property type="entry name" value="TRANSCRIPTIONAL REGULATOR, MARR FAMILY"/>
    <property type="match status" value="1"/>
</dbReference>
<evidence type="ECO:0000313" key="5">
    <source>
        <dbReference type="EMBL" id="NYE81741.1"/>
    </source>
</evidence>
<protein>
    <submittedName>
        <fullName evidence="5">DNA-binding MarR family transcriptional regulator</fullName>
    </submittedName>
</protein>
<organism evidence="5 6">
    <name type="scientific">Pigmentiphaga litoralis</name>
    <dbReference type="NCBI Taxonomy" id="516702"/>
    <lineage>
        <taxon>Bacteria</taxon>
        <taxon>Pseudomonadati</taxon>
        <taxon>Pseudomonadota</taxon>
        <taxon>Betaproteobacteria</taxon>
        <taxon>Burkholderiales</taxon>
        <taxon>Alcaligenaceae</taxon>
        <taxon>Pigmentiphaga</taxon>
    </lineage>
</organism>
<dbReference type="Gene3D" id="1.10.10.10">
    <property type="entry name" value="Winged helix-like DNA-binding domain superfamily/Winged helix DNA-binding domain"/>
    <property type="match status" value="1"/>
</dbReference>
<dbReference type="GO" id="GO:0003677">
    <property type="term" value="F:DNA binding"/>
    <property type="evidence" value="ECO:0007669"/>
    <property type="project" value="UniProtKB-KW"/>
</dbReference>
<name>A0A7Y9IRR1_9BURK</name>
<evidence type="ECO:0000313" key="6">
    <source>
        <dbReference type="Proteomes" id="UP000542125"/>
    </source>
</evidence>
<feature type="domain" description="HTH marR-type" evidence="4">
    <location>
        <begin position="15"/>
        <end position="150"/>
    </location>
</feature>
<dbReference type="RefSeq" id="WP_179583960.1">
    <property type="nucleotide sequence ID" value="NZ_JACBYR010000001.1"/>
</dbReference>
<evidence type="ECO:0000259" key="4">
    <source>
        <dbReference type="PROSITE" id="PS50995"/>
    </source>
</evidence>
<dbReference type="SUPFAM" id="SSF46785">
    <property type="entry name" value="Winged helix' DNA-binding domain"/>
    <property type="match status" value="1"/>
</dbReference>
<dbReference type="InterPro" id="IPR036390">
    <property type="entry name" value="WH_DNA-bd_sf"/>
</dbReference>
<dbReference type="SMART" id="SM00347">
    <property type="entry name" value="HTH_MARR"/>
    <property type="match status" value="1"/>
</dbReference>
<dbReference type="PROSITE" id="PS01117">
    <property type="entry name" value="HTH_MARR_1"/>
    <property type="match status" value="1"/>
</dbReference>
<keyword evidence="1" id="KW-0805">Transcription regulation</keyword>
<keyword evidence="2 5" id="KW-0238">DNA-binding</keyword>
<comment type="caution">
    <text evidence="5">The sequence shown here is derived from an EMBL/GenBank/DDBJ whole genome shotgun (WGS) entry which is preliminary data.</text>
</comment>
<gene>
    <name evidence="5" type="ORF">FHW18_001012</name>
</gene>
<sequence length="156" mass="17391">MTERSDSDDECYFAETYTPALLAQASQLISAEFHVIVQNNGFTISDWRVLSTLSSGKPMSIGELAQISVTKQSTVTRLLDRLEAQGYVKRLPHESDRRITLITATPRGKRMTASLIAEAKAHEELVLAPLGKKKSDELRATLRLLIKLHRAPQFPS</sequence>
<dbReference type="InterPro" id="IPR000835">
    <property type="entry name" value="HTH_MarR-typ"/>
</dbReference>
<proteinExistence type="predicted"/>
<dbReference type="AlphaFoldDB" id="A0A7Y9IRR1"/>
<keyword evidence="6" id="KW-1185">Reference proteome</keyword>
<accession>A0A7Y9IRR1</accession>
<dbReference type="EMBL" id="JACBYR010000001">
    <property type="protein sequence ID" value="NYE81741.1"/>
    <property type="molecule type" value="Genomic_DNA"/>
</dbReference>
<dbReference type="Proteomes" id="UP000542125">
    <property type="component" value="Unassembled WGS sequence"/>
</dbReference>
<dbReference type="PRINTS" id="PR00598">
    <property type="entry name" value="HTHMARR"/>
</dbReference>
<dbReference type="InterPro" id="IPR039422">
    <property type="entry name" value="MarR/SlyA-like"/>
</dbReference>
<dbReference type="InterPro" id="IPR023187">
    <property type="entry name" value="Tscrpt_reg_MarR-type_CS"/>
</dbReference>
<evidence type="ECO:0000256" key="3">
    <source>
        <dbReference type="ARBA" id="ARBA00023163"/>
    </source>
</evidence>
<dbReference type="GO" id="GO:0006950">
    <property type="term" value="P:response to stress"/>
    <property type="evidence" value="ECO:0007669"/>
    <property type="project" value="TreeGrafter"/>
</dbReference>
<evidence type="ECO:0000256" key="2">
    <source>
        <dbReference type="ARBA" id="ARBA00023125"/>
    </source>
</evidence>